<name>A0A3B1JIQ6_ASTMX</name>
<dbReference type="Bgee" id="ENSAMXG00000042729">
    <property type="expression patterns" value="Expressed in camera-type eye and 4 other cell types or tissues"/>
</dbReference>
<sequence>MDAVFVQRAHASVASSAESLLEDAAHAQAQCRARGVELSIAAEELREEAQSLRERCQDAQLHMARLRMRLAEMTDTKNAYENRERQVRKLSKQL</sequence>
<dbReference type="STRING" id="7994.ENSAMXP00000042223"/>
<dbReference type="AlphaFoldDB" id="A0A3B1JIQ6"/>
<dbReference type="InParanoid" id="A0A3B1JIQ6"/>
<evidence type="ECO:0000313" key="3">
    <source>
        <dbReference type="Proteomes" id="UP000018467"/>
    </source>
</evidence>
<reference evidence="2" key="3">
    <citation type="submission" date="2025-08" db="UniProtKB">
        <authorList>
            <consortium name="Ensembl"/>
        </authorList>
    </citation>
    <scope>IDENTIFICATION</scope>
</reference>
<proteinExistence type="predicted"/>
<protein>
    <submittedName>
        <fullName evidence="2">Si:ch211-285j22.5</fullName>
    </submittedName>
</protein>
<reference evidence="3" key="1">
    <citation type="submission" date="2013-03" db="EMBL/GenBank/DDBJ databases">
        <authorList>
            <person name="Jeffery W."/>
            <person name="Warren W."/>
            <person name="Wilson R.K."/>
        </authorList>
    </citation>
    <scope>NUCLEOTIDE SEQUENCE</scope>
    <source>
        <strain evidence="3">female</strain>
    </source>
</reference>
<feature type="coiled-coil region" evidence="1">
    <location>
        <begin position="35"/>
        <end position="93"/>
    </location>
</feature>
<keyword evidence="1" id="KW-0175">Coiled coil</keyword>
<evidence type="ECO:0000313" key="2">
    <source>
        <dbReference type="Ensembl" id="ENSAMXP00000042223.1"/>
    </source>
</evidence>
<organism evidence="2 3">
    <name type="scientific">Astyanax mexicanus</name>
    <name type="common">Blind cave fish</name>
    <name type="synonym">Astyanax fasciatus mexicanus</name>
    <dbReference type="NCBI Taxonomy" id="7994"/>
    <lineage>
        <taxon>Eukaryota</taxon>
        <taxon>Metazoa</taxon>
        <taxon>Chordata</taxon>
        <taxon>Craniata</taxon>
        <taxon>Vertebrata</taxon>
        <taxon>Euteleostomi</taxon>
        <taxon>Actinopterygii</taxon>
        <taxon>Neopterygii</taxon>
        <taxon>Teleostei</taxon>
        <taxon>Ostariophysi</taxon>
        <taxon>Characiformes</taxon>
        <taxon>Characoidei</taxon>
        <taxon>Acestrorhamphidae</taxon>
        <taxon>Acestrorhamphinae</taxon>
        <taxon>Astyanax</taxon>
    </lineage>
</organism>
<reference evidence="2" key="4">
    <citation type="submission" date="2025-09" db="UniProtKB">
        <authorList>
            <consortium name="Ensembl"/>
        </authorList>
    </citation>
    <scope>IDENTIFICATION</scope>
</reference>
<keyword evidence="3" id="KW-1185">Reference proteome</keyword>
<reference evidence="3" key="2">
    <citation type="journal article" date="2014" name="Nat. Commun.">
        <title>The cavefish genome reveals candidate genes for eye loss.</title>
        <authorList>
            <person name="McGaugh S.E."/>
            <person name="Gross J.B."/>
            <person name="Aken B."/>
            <person name="Blin M."/>
            <person name="Borowsky R."/>
            <person name="Chalopin D."/>
            <person name="Hinaux H."/>
            <person name="Jeffery W.R."/>
            <person name="Keene A."/>
            <person name="Ma L."/>
            <person name="Minx P."/>
            <person name="Murphy D."/>
            <person name="O'Quin K.E."/>
            <person name="Retaux S."/>
            <person name="Rohner N."/>
            <person name="Searle S.M."/>
            <person name="Stahl B.A."/>
            <person name="Tabin C."/>
            <person name="Volff J.N."/>
            <person name="Yoshizawa M."/>
            <person name="Warren W.C."/>
        </authorList>
    </citation>
    <scope>NUCLEOTIDE SEQUENCE [LARGE SCALE GENOMIC DNA]</scope>
    <source>
        <strain evidence="3">female</strain>
    </source>
</reference>
<dbReference type="GeneTree" id="ENSGT00940000176150"/>
<dbReference type="Ensembl" id="ENSAMXT00000045608.1">
    <property type="protein sequence ID" value="ENSAMXP00000042223.1"/>
    <property type="gene ID" value="ENSAMXG00000042729.1"/>
</dbReference>
<accession>A0A3B1JIQ6</accession>
<evidence type="ECO:0000256" key="1">
    <source>
        <dbReference type="SAM" id="Coils"/>
    </source>
</evidence>
<dbReference type="Proteomes" id="UP000018467">
    <property type="component" value="Unassembled WGS sequence"/>
</dbReference>